<gene>
    <name evidence="1" type="ORF">DVH24_024326</name>
</gene>
<proteinExistence type="predicted"/>
<sequence length="156" mass="17874">HWWKNVFNVLRSYAWARLLKTHPAKLCFTSLQGLSSATHSFVIILSLHLIPRHLGLLQYLLEHWKSVFRLDIMVFSNSAVMILVSWSGLYEYDHDASKARELEVAIRIKCLTDIARVGVACSVATPRERKDMSNVVAELSLIRDVLTGTRMPRENL</sequence>
<evidence type="ECO:0000313" key="2">
    <source>
        <dbReference type="Proteomes" id="UP000290289"/>
    </source>
</evidence>
<reference evidence="1 2" key="1">
    <citation type="submission" date="2018-10" db="EMBL/GenBank/DDBJ databases">
        <title>A high-quality apple genome assembly.</title>
        <authorList>
            <person name="Hu J."/>
        </authorList>
    </citation>
    <scope>NUCLEOTIDE SEQUENCE [LARGE SCALE GENOMIC DNA]</scope>
    <source>
        <strain evidence="2">cv. HFTH1</strain>
        <tissue evidence="1">Young leaf</tissue>
    </source>
</reference>
<dbReference type="EMBL" id="RDQH01000333">
    <property type="protein sequence ID" value="RXH94642.1"/>
    <property type="molecule type" value="Genomic_DNA"/>
</dbReference>
<comment type="caution">
    <text evidence="1">The sequence shown here is derived from an EMBL/GenBank/DDBJ whole genome shotgun (WGS) entry which is preliminary data.</text>
</comment>
<organism evidence="1 2">
    <name type="scientific">Malus domestica</name>
    <name type="common">Apple</name>
    <name type="synonym">Pyrus malus</name>
    <dbReference type="NCBI Taxonomy" id="3750"/>
    <lineage>
        <taxon>Eukaryota</taxon>
        <taxon>Viridiplantae</taxon>
        <taxon>Streptophyta</taxon>
        <taxon>Embryophyta</taxon>
        <taxon>Tracheophyta</taxon>
        <taxon>Spermatophyta</taxon>
        <taxon>Magnoliopsida</taxon>
        <taxon>eudicotyledons</taxon>
        <taxon>Gunneridae</taxon>
        <taxon>Pentapetalae</taxon>
        <taxon>rosids</taxon>
        <taxon>fabids</taxon>
        <taxon>Rosales</taxon>
        <taxon>Rosaceae</taxon>
        <taxon>Amygdaloideae</taxon>
        <taxon>Maleae</taxon>
        <taxon>Malus</taxon>
    </lineage>
</organism>
<protein>
    <submittedName>
        <fullName evidence="1">Uncharacterized protein</fullName>
    </submittedName>
</protein>
<evidence type="ECO:0000313" key="1">
    <source>
        <dbReference type="EMBL" id="RXH94642.1"/>
    </source>
</evidence>
<keyword evidence="2" id="KW-1185">Reference proteome</keyword>
<name>A0A498JM10_MALDO</name>
<feature type="non-terminal residue" evidence="1">
    <location>
        <position position="1"/>
    </location>
</feature>
<dbReference type="Proteomes" id="UP000290289">
    <property type="component" value="Chromosome 7"/>
</dbReference>
<accession>A0A498JM10</accession>
<dbReference type="AlphaFoldDB" id="A0A498JM10"/>